<sequence length="116" mass="13882">MKRYGKQVKDFDEEKWKKVSLQVMQNGCYHKFTQNEILRYELFRTLGTFVEASPMDTYWGVGLSMDNENIRNPKKWRGENLLGYILTTLRDDLKQQPEYQEEVKQIYTEFDPSVVS</sequence>
<name>A0A914Z3I5_9BILA</name>
<evidence type="ECO:0000259" key="1">
    <source>
        <dbReference type="Pfam" id="PF08719"/>
    </source>
</evidence>
<dbReference type="InterPro" id="IPR037238">
    <property type="entry name" value="YbiA-like_sf"/>
</dbReference>
<feature type="domain" description="NADAR" evidence="1">
    <location>
        <begin position="1"/>
        <end position="94"/>
    </location>
</feature>
<reference evidence="3" key="1">
    <citation type="submission" date="2022-11" db="UniProtKB">
        <authorList>
            <consortium name="WormBaseParasite"/>
        </authorList>
    </citation>
    <scope>IDENTIFICATION</scope>
</reference>
<dbReference type="CDD" id="cd15457">
    <property type="entry name" value="NADAR"/>
    <property type="match status" value="1"/>
</dbReference>
<evidence type="ECO:0000313" key="2">
    <source>
        <dbReference type="Proteomes" id="UP000887577"/>
    </source>
</evidence>
<dbReference type="Gene3D" id="1.10.357.40">
    <property type="entry name" value="YbiA-like"/>
    <property type="match status" value="1"/>
</dbReference>
<accession>A0A914Z3I5</accession>
<dbReference type="Pfam" id="PF08719">
    <property type="entry name" value="NADAR"/>
    <property type="match status" value="1"/>
</dbReference>
<organism evidence="2 3">
    <name type="scientific">Panagrolaimus superbus</name>
    <dbReference type="NCBI Taxonomy" id="310955"/>
    <lineage>
        <taxon>Eukaryota</taxon>
        <taxon>Metazoa</taxon>
        <taxon>Ecdysozoa</taxon>
        <taxon>Nematoda</taxon>
        <taxon>Chromadorea</taxon>
        <taxon>Rhabditida</taxon>
        <taxon>Tylenchina</taxon>
        <taxon>Panagrolaimomorpha</taxon>
        <taxon>Panagrolaimoidea</taxon>
        <taxon>Panagrolaimidae</taxon>
        <taxon>Panagrolaimus</taxon>
    </lineage>
</organism>
<dbReference type="InterPro" id="IPR012816">
    <property type="entry name" value="NADAR"/>
</dbReference>
<dbReference type="NCBIfam" id="TIGR02464">
    <property type="entry name" value="ribofla_fusion"/>
    <property type="match status" value="1"/>
</dbReference>
<dbReference type="WBParaSite" id="PSU_v2.g6461.t1">
    <property type="protein sequence ID" value="PSU_v2.g6461.t1"/>
    <property type="gene ID" value="PSU_v2.g6461"/>
</dbReference>
<dbReference type="Proteomes" id="UP000887577">
    <property type="component" value="Unplaced"/>
</dbReference>
<evidence type="ECO:0000313" key="3">
    <source>
        <dbReference type="WBParaSite" id="PSU_v2.g6461.t1"/>
    </source>
</evidence>
<keyword evidence="2" id="KW-1185">Reference proteome</keyword>
<dbReference type="AlphaFoldDB" id="A0A914Z3I5"/>
<protein>
    <submittedName>
        <fullName evidence="3">NADAR domain-containing protein</fullName>
    </submittedName>
</protein>
<proteinExistence type="predicted"/>
<dbReference type="SUPFAM" id="SSF143990">
    <property type="entry name" value="YbiA-like"/>
    <property type="match status" value="1"/>
</dbReference>